<comment type="catalytic activity">
    <reaction evidence="8">
        <text>L-threonyl-[protein] + ATP = O-phospho-L-threonyl-[protein] + ADP + H(+)</text>
        <dbReference type="Rhea" id="RHEA:46608"/>
        <dbReference type="Rhea" id="RHEA-COMP:11060"/>
        <dbReference type="Rhea" id="RHEA-COMP:11605"/>
        <dbReference type="ChEBI" id="CHEBI:15378"/>
        <dbReference type="ChEBI" id="CHEBI:30013"/>
        <dbReference type="ChEBI" id="CHEBI:30616"/>
        <dbReference type="ChEBI" id="CHEBI:61977"/>
        <dbReference type="ChEBI" id="CHEBI:456216"/>
        <dbReference type="EC" id="2.7.11.1"/>
    </reaction>
</comment>
<dbReference type="EC" id="2.7.11.1" evidence="1"/>
<evidence type="ECO:0000256" key="9">
    <source>
        <dbReference type="ARBA" id="ARBA00048679"/>
    </source>
</evidence>
<feature type="region of interest" description="Disordered" evidence="10">
    <location>
        <begin position="864"/>
        <end position="1020"/>
    </location>
</feature>
<dbReference type="AlphaFoldDB" id="A0A5C5G0Y3"/>
<feature type="compositionally biased region" description="Low complexity" evidence="10">
    <location>
        <begin position="952"/>
        <end position="965"/>
    </location>
</feature>
<dbReference type="PROSITE" id="PS50011">
    <property type="entry name" value="PROTEIN_KINASE_DOM"/>
    <property type="match status" value="1"/>
</dbReference>
<feature type="region of interest" description="Disordered" evidence="10">
    <location>
        <begin position="240"/>
        <end position="295"/>
    </location>
</feature>
<evidence type="ECO:0000259" key="12">
    <source>
        <dbReference type="PROSITE" id="PS51285"/>
    </source>
</evidence>
<feature type="compositionally biased region" description="Low complexity" evidence="10">
    <location>
        <begin position="171"/>
        <end position="181"/>
    </location>
</feature>
<organism evidence="13 14">
    <name type="scientific">Rhodotorula diobovata</name>
    <dbReference type="NCBI Taxonomy" id="5288"/>
    <lineage>
        <taxon>Eukaryota</taxon>
        <taxon>Fungi</taxon>
        <taxon>Dikarya</taxon>
        <taxon>Basidiomycota</taxon>
        <taxon>Pucciniomycotina</taxon>
        <taxon>Microbotryomycetes</taxon>
        <taxon>Sporidiobolales</taxon>
        <taxon>Sporidiobolaceae</taxon>
        <taxon>Rhodotorula</taxon>
    </lineage>
</organism>
<feature type="compositionally biased region" description="Acidic residues" evidence="10">
    <location>
        <begin position="1010"/>
        <end position="1020"/>
    </location>
</feature>
<dbReference type="InterPro" id="IPR000719">
    <property type="entry name" value="Prot_kinase_dom"/>
</dbReference>
<keyword evidence="6" id="KW-0418">Kinase</keyword>
<dbReference type="SMART" id="SM00220">
    <property type="entry name" value="S_TKc"/>
    <property type="match status" value="1"/>
</dbReference>
<evidence type="ECO:0000256" key="2">
    <source>
        <dbReference type="ARBA" id="ARBA00022527"/>
    </source>
</evidence>
<evidence type="ECO:0000256" key="8">
    <source>
        <dbReference type="ARBA" id="ARBA00047899"/>
    </source>
</evidence>
<feature type="region of interest" description="Disordered" evidence="10">
    <location>
        <begin position="1065"/>
        <end position="1134"/>
    </location>
</feature>
<dbReference type="OrthoDB" id="63267at2759"/>
<feature type="region of interest" description="Disordered" evidence="10">
    <location>
        <begin position="1154"/>
        <end position="1197"/>
    </location>
</feature>
<reference evidence="13 14" key="1">
    <citation type="submission" date="2019-03" db="EMBL/GenBank/DDBJ databases">
        <title>Rhodosporidium diobovatum UCD-FST 08-225 genome sequencing, assembly, and annotation.</title>
        <authorList>
            <person name="Fakankun I.U."/>
            <person name="Fristensky B."/>
            <person name="Levin D.B."/>
        </authorList>
    </citation>
    <scope>NUCLEOTIDE SEQUENCE [LARGE SCALE GENOMIC DNA]</scope>
    <source>
        <strain evidence="13 14">UCD-FST 08-225</strain>
    </source>
</reference>
<dbReference type="STRING" id="5288.A0A5C5G0Y3"/>
<evidence type="ECO:0000256" key="3">
    <source>
        <dbReference type="ARBA" id="ARBA00022553"/>
    </source>
</evidence>
<dbReference type="InterPro" id="IPR008271">
    <property type="entry name" value="Ser/Thr_kinase_AS"/>
</dbReference>
<keyword evidence="2" id="KW-0723">Serine/threonine-protein kinase</keyword>
<dbReference type="InterPro" id="IPR011009">
    <property type="entry name" value="Kinase-like_dom_sf"/>
</dbReference>
<keyword evidence="3" id="KW-0597">Phosphoprotein</keyword>
<feature type="region of interest" description="Disordered" evidence="10">
    <location>
        <begin position="387"/>
        <end position="440"/>
    </location>
</feature>
<name>A0A5C5G0Y3_9BASI</name>
<dbReference type="SMART" id="SM00133">
    <property type="entry name" value="S_TK_X"/>
    <property type="match status" value="1"/>
</dbReference>
<feature type="compositionally biased region" description="Basic and acidic residues" evidence="10">
    <location>
        <begin position="796"/>
        <end position="812"/>
    </location>
</feature>
<dbReference type="InterPro" id="IPR045270">
    <property type="entry name" value="STKc_AGC"/>
</dbReference>
<feature type="compositionally biased region" description="Low complexity" evidence="10">
    <location>
        <begin position="410"/>
        <end position="440"/>
    </location>
</feature>
<evidence type="ECO:0000313" key="13">
    <source>
        <dbReference type="EMBL" id="TNY22748.1"/>
    </source>
</evidence>
<dbReference type="Gene3D" id="1.10.510.10">
    <property type="entry name" value="Transferase(Phosphotransferase) domain 1"/>
    <property type="match status" value="2"/>
</dbReference>
<dbReference type="GO" id="GO:0007010">
    <property type="term" value="P:cytoskeleton organization"/>
    <property type="evidence" value="ECO:0007669"/>
    <property type="project" value="UniProtKB-ARBA"/>
</dbReference>
<feature type="region of interest" description="Disordered" evidence="10">
    <location>
        <begin position="134"/>
        <end position="181"/>
    </location>
</feature>
<feature type="domain" description="AGC-kinase C-terminal" evidence="12">
    <location>
        <begin position="754"/>
        <end position="843"/>
    </location>
</feature>
<evidence type="ECO:0000256" key="1">
    <source>
        <dbReference type="ARBA" id="ARBA00012513"/>
    </source>
</evidence>
<feature type="compositionally biased region" description="Polar residues" evidence="10">
    <location>
        <begin position="1165"/>
        <end position="1178"/>
    </location>
</feature>
<dbReference type="PROSITE" id="PS51285">
    <property type="entry name" value="AGC_KINASE_CTER"/>
    <property type="match status" value="1"/>
</dbReference>
<evidence type="ECO:0000259" key="11">
    <source>
        <dbReference type="PROSITE" id="PS50011"/>
    </source>
</evidence>
<dbReference type="Gene3D" id="3.30.200.20">
    <property type="entry name" value="Phosphorylase Kinase, domain 1"/>
    <property type="match status" value="2"/>
</dbReference>
<feature type="region of interest" description="Disordered" evidence="10">
    <location>
        <begin position="794"/>
        <end position="824"/>
    </location>
</feature>
<feature type="compositionally biased region" description="Polar residues" evidence="10">
    <location>
        <begin position="930"/>
        <end position="942"/>
    </location>
</feature>
<evidence type="ECO:0000256" key="6">
    <source>
        <dbReference type="ARBA" id="ARBA00022777"/>
    </source>
</evidence>
<dbReference type="GO" id="GO:0004674">
    <property type="term" value="F:protein serine/threonine kinase activity"/>
    <property type="evidence" value="ECO:0007669"/>
    <property type="project" value="UniProtKB-KW"/>
</dbReference>
<protein>
    <recommendedName>
        <fullName evidence="1">non-specific serine/threonine protein kinase</fullName>
        <ecNumber evidence="1">2.7.11.1</ecNumber>
    </recommendedName>
</protein>
<dbReference type="InterPro" id="IPR000961">
    <property type="entry name" value="AGC-kinase_C"/>
</dbReference>
<dbReference type="Pfam" id="PF00069">
    <property type="entry name" value="Pkinase"/>
    <property type="match status" value="2"/>
</dbReference>
<gene>
    <name evidence="13" type="ORF">DMC30DRAFT_115335</name>
</gene>
<evidence type="ECO:0000256" key="4">
    <source>
        <dbReference type="ARBA" id="ARBA00022679"/>
    </source>
</evidence>
<dbReference type="PROSITE" id="PS00108">
    <property type="entry name" value="PROTEIN_KINASE_ST"/>
    <property type="match status" value="1"/>
</dbReference>
<proteinExistence type="predicted"/>
<dbReference type="Proteomes" id="UP000311382">
    <property type="component" value="Unassembled WGS sequence"/>
</dbReference>
<evidence type="ECO:0000256" key="10">
    <source>
        <dbReference type="SAM" id="MobiDB-lite"/>
    </source>
</evidence>
<feature type="compositionally biased region" description="Low complexity" evidence="10">
    <location>
        <begin position="864"/>
        <end position="888"/>
    </location>
</feature>
<dbReference type="CDD" id="cd05123">
    <property type="entry name" value="STKc_AGC"/>
    <property type="match status" value="1"/>
</dbReference>
<evidence type="ECO:0000313" key="14">
    <source>
        <dbReference type="Proteomes" id="UP000311382"/>
    </source>
</evidence>
<feature type="region of interest" description="Disordered" evidence="10">
    <location>
        <begin position="1"/>
        <end position="20"/>
    </location>
</feature>
<feature type="domain" description="Protein kinase" evidence="11">
    <location>
        <begin position="454"/>
        <end position="753"/>
    </location>
</feature>
<comment type="catalytic activity">
    <reaction evidence="9">
        <text>L-seryl-[protein] + ATP = O-phospho-L-seryl-[protein] + ADP + H(+)</text>
        <dbReference type="Rhea" id="RHEA:17989"/>
        <dbReference type="Rhea" id="RHEA-COMP:9863"/>
        <dbReference type="Rhea" id="RHEA-COMP:11604"/>
        <dbReference type="ChEBI" id="CHEBI:15378"/>
        <dbReference type="ChEBI" id="CHEBI:29999"/>
        <dbReference type="ChEBI" id="CHEBI:30616"/>
        <dbReference type="ChEBI" id="CHEBI:83421"/>
        <dbReference type="ChEBI" id="CHEBI:456216"/>
        <dbReference type="EC" id="2.7.11.1"/>
    </reaction>
</comment>
<keyword evidence="7" id="KW-0067">ATP-binding</keyword>
<keyword evidence="14" id="KW-1185">Reference proteome</keyword>
<dbReference type="EMBL" id="SOZI01000020">
    <property type="protein sequence ID" value="TNY22748.1"/>
    <property type="molecule type" value="Genomic_DNA"/>
</dbReference>
<feature type="region of interest" description="Disordered" evidence="10">
    <location>
        <begin position="316"/>
        <end position="371"/>
    </location>
</feature>
<feature type="compositionally biased region" description="Low complexity" evidence="10">
    <location>
        <begin position="1065"/>
        <end position="1076"/>
    </location>
</feature>
<keyword evidence="5" id="KW-0547">Nucleotide-binding</keyword>
<dbReference type="FunFam" id="1.10.510.10:FF:000024">
    <property type="entry name" value="Probable serine/threonine-protein kinase cot-1"/>
    <property type="match status" value="1"/>
</dbReference>
<comment type="caution">
    <text evidence="13">The sequence shown here is derived from an EMBL/GenBank/DDBJ whole genome shotgun (WGS) entry which is preliminary data.</text>
</comment>
<evidence type="ECO:0000256" key="7">
    <source>
        <dbReference type="ARBA" id="ARBA00022840"/>
    </source>
</evidence>
<dbReference type="PANTHER" id="PTHR24351">
    <property type="entry name" value="RIBOSOMAL PROTEIN S6 KINASE"/>
    <property type="match status" value="1"/>
</dbReference>
<sequence length="1215" mass="129042">MGSRNNTLRPSSSASWLGSLATTGPDLRFSTFGAGSPKPSPRRKIGAALFEEDVPAGIGRASVEDELRELRGLEAGAEQGWSVTVAEGPKARSRSRKPDPTLTVYVSTPTSSLTLTRKASEVVDLEARLRAQFPGRLPAGKPLRAPPTPKKRNTVLASLTRTLSPRRGESKSSISSSSAFAGSKAASSSAATGAAALQALSATLSTASLDTTIRAHAAWDKFFAVRRDDLESARVERRIKRARSDQTMHLAPVPAPAPAPASSAASLSAQAAAAARDERQEPSAASAATEELVDSVEDDEAGVLNITCDTAVKLADDKDKTAPPEEDIELDAASGRREGSGESAQAEAMEVSVELVPQQEAPEPAATSEVDPAVEGAIVPVVAAPEPASDLAKEEDATPAAHEPIHRRGASAPPSSLAPSSSMSTSASMTRSSSNMSAATTITRASRTITLDSFDVLRVLGKGCAGKVLLVRRKGTKEYYALKAITKRHVLAHRELAHTRTEQAILKKCAKDLANPFVVKLHYSFHDHDTLYLALDFHPGGDLATQLARWGRLGRDRARFYICEIIDGVAGLHRAGIIYRDLKPENVLISANGHVVLTDFGLSKYFEGANPASDPPRPHWLGHLASHTSTPPGLRAYLHEMALTTPETSPYFTSTFCGTSEYLAPEVLLGQPYTFSVDWFSAGTLLYEMLAGITPFFADDHPTMYRRVLQDELTFDEAPQCFDDDTKSLLRGMLQRNPSLRITHSRMVRHPYFSMITWAFIREKRYVPPFVPTLNPDDPADLSQFDDMFLSLPAEVKGDDPSQEAGGERDPPTGEPQAAVDEAGRDVFDGYSYCGRDSASIHRQEMLDDADGLEVGSVVSEPRSVAADDAVEGAAAEATSTAEVVEGATGMEPVEPASVSKAASVPVDDEPGAVEEAKVAPLEEGPDRLLSSTPPIRTTSPVQIEGEEDGPSSDADVTATSSAIAESTPDAPVDQLAVVRPRHTSSRSNLESLPEEQPRKAASTTTTDVVVEDPDEDLSDSEWDLVDRAADIVGFVRNGGREATLWQRGFRDRYRLVLAPLASPLRPPLSGRRMSSQPPRAATGGPSASARSSLHVSPVATPEPPSPRPSVMRRLTSIRSSTSGKGSRGATLRPKESLDAGLYASANGLVTASAPVSPGIGARASKQSLALSTTSSQPAGGEVDVASPAATPRKAGQAIRKFAKSAFLSTTSNKA</sequence>
<evidence type="ECO:0000256" key="5">
    <source>
        <dbReference type="ARBA" id="ARBA00022741"/>
    </source>
</evidence>
<dbReference type="GO" id="GO:0005524">
    <property type="term" value="F:ATP binding"/>
    <property type="evidence" value="ECO:0007669"/>
    <property type="project" value="UniProtKB-KW"/>
</dbReference>
<accession>A0A5C5G0Y3</accession>
<feature type="compositionally biased region" description="Low complexity" evidence="10">
    <location>
        <begin position="260"/>
        <end position="274"/>
    </location>
</feature>
<dbReference type="SUPFAM" id="SSF56112">
    <property type="entry name" value="Protein kinase-like (PK-like)"/>
    <property type="match status" value="1"/>
</dbReference>
<keyword evidence="4" id="KW-0808">Transferase</keyword>